<evidence type="ECO:0000313" key="2">
    <source>
        <dbReference type="EMBL" id="KAK4224532.1"/>
    </source>
</evidence>
<proteinExistence type="predicted"/>
<protein>
    <submittedName>
        <fullName evidence="2">Glucan 1, 4-alpha-glucosidase</fullName>
    </submittedName>
</protein>
<name>A0AAN7BJN7_9PEZI</name>
<feature type="compositionally biased region" description="Polar residues" evidence="1">
    <location>
        <begin position="107"/>
        <end position="120"/>
    </location>
</feature>
<organism evidence="2 3">
    <name type="scientific">Podospora fimiseda</name>
    <dbReference type="NCBI Taxonomy" id="252190"/>
    <lineage>
        <taxon>Eukaryota</taxon>
        <taxon>Fungi</taxon>
        <taxon>Dikarya</taxon>
        <taxon>Ascomycota</taxon>
        <taxon>Pezizomycotina</taxon>
        <taxon>Sordariomycetes</taxon>
        <taxon>Sordariomycetidae</taxon>
        <taxon>Sordariales</taxon>
        <taxon>Podosporaceae</taxon>
        <taxon>Podospora</taxon>
    </lineage>
</organism>
<feature type="compositionally biased region" description="Polar residues" evidence="1">
    <location>
        <begin position="205"/>
        <end position="224"/>
    </location>
</feature>
<feature type="region of interest" description="Disordered" evidence="1">
    <location>
        <begin position="737"/>
        <end position="762"/>
    </location>
</feature>
<evidence type="ECO:0000313" key="3">
    <source>
        <dbReference type="Proteomes" id="UP001301958"/>
    </source>
</evidence>
<dbReference type="EMBL" id="MU865390">
    <property type="protein sequence ID" value="KAK4224532.1"/>
    <property type="molecule type" value="Genomic_DNA"/>
</dbReference>
<feature type="compositionally biased region" description="Low complexity" evidence="1">
    <location>
        <begin position="550"/>
        <end position="563"/>
    </location>
</feature>
<gene>
    <name evidence="2" type="ORF">QBC38DRAFT_370877</name>
</gene>
<feature type="compositionally biased region" description="Basic and acidic residues" evidence="1">
    <location>
        <begin position="154"/>
        <end position="170"/>
    </location>
</feature>
<feature type="region of interest" description="Disordered" evidence="1">
    <location>
        <begin position="500"/>
        <end position="537"/>
    </location>
</feature>
<evidence type="ECO:0000256" key="1">
    <source>
        <dbReference type="SAM" id="MobiDB-lite"/>
    </source>
</evidence>
<feature type="compositionally biased region" description="Basic and acidic residues" evidence="1">
    <location>
        <begin position="241"/>
        <end position="254"/>
    </location>
</feature>
<feature type="compositionally biased region" description="Polar residues" evidence="1">
    <location>
        <begin position="666"/>
        <end position="675"/>
    </location>
</feature>
<dbReference type="AlphaFoldDB" id="A0AAN7BJN7"/>
<feature type="compositionally biased region" description="Low complexity" evidence="1">
    <location>
        <begin position="10"/>
        <end position="26"/>
    </location>
</feature>
<comment type="caution">
    <text evidence="2">The sequence shown here is derived from an EMBL/GenBank/DDBJ whole genome shotgun (WGS) entry which is preliminary data.</text>
</comment>
<feature type="compositionally biased region" description="Polar residues" evidence="1">
    <location>
        <begin position="272"/>
        <end position="283"/>
    </location>
</feature>
<reference evidence="2" key="1">
    <citation type="journal article" date="2023" name="Mol. Phylogenet. Evol.">
        <title>Genome-scale phylogeny and comparative genomics of the fungal order Sordariales.</title>
        <authorList>
            <person name="Hensen N."/>
            <person name="Bonometti L."/>
            <person name="Westerberg I."/>
            <person name="Brannstrom I.O."/>
            <person name="Guillou S."/>
            <person name="Cros-Aarteil S."/>
            <person name="Calhoun S."/>
            <person name="Haridas S."/>
            <person name="Kuo A."/>
            <person name="Mondo S."/>
            <person name="Pangilinan J."/>
            <person name="Riley R."/>
            <person name="LaButti K."/>
            <person name="Andreopoulos B."/>
            <person name="Lipzen A."/>
            <person name="Chen C."/>
            <person name="Yan M."/>
            <person name="Daum C."/>
            <person name="Ng V."/>
            <person name="Clum A."/>
            <person name="Steindorff A."/>
            <person name="Ohm R.A."/>
            <person name="Martin F."/>
            <person name="Silar P."/>
            <person name="Natvig D.O."/>
            <person name="Lalanne C."/>
            <person name="Gautier V."/>
            <person name="Ament-Velasquez S.L."/>
            <person name="Kruys A."/>
            <person name="Hutchinson M.I."/>
            <person name="Powell A.J."/>
            <person name="Barry K."/>
            <person name="Miller A.N."/>
            <person name="Grigoriev I.V."/>
            <person name="Debuchy R."/>
            <person name="Gladieux P."/>
            <person name="Hiltunen Thoren M."/>
            <person name="Johannesson H."/>
        </authorList>
    </citation>
    <scope>NUCLEOTIDE SEQUENCE</scope>
    <source>
        <strain evidence="2">CBS 990.96</strain>
    </source>
</reference>
<accession>A0AAN7BJN7</accession>
<dbReference type="Proteomes" id="UP001301958">
    <property type="component" value="Unassembled WGS sequence"/>
</dbReference>
<feature type="compositionally biased region" description="Basic and acidic residues" evidence="1">
    <location>
        <begin position="193"/>
        <end position="204"/>
    </location>
</feature>
<feature type="compositionally biased region" description="Acidic residues" evidence="1">
    <location>
        <begin position="602"/>
        <end position="612"/>
    </location>
</feature>
<reference evidence="2" key="2">
    <citation type="submission" date="2023-05" db="EMBL/GenBank/DDBJ databases">
        <authorList>
            <consortium name="Lawrence Berkeley National Laboratory"/>
            <person name="Steindorff A."/>
            <person name="Hensen N."/>
            <person name="Bonometti L."/>
            <person name="Westerberg I."/>
            <person name="Brannstrom I.O."/>
            <person name="Guillou S."/>
            <person name="Cros-Aarteil S."/>
            <person name="Calhoun S."/>
            <person name="Haridas S."/>
            <person name="Kuo A."/>
            <person name="Mondo S."/>
            <person name="Pangilinan J."/>
            <person name="Riley R."/>
            <person name="Labutti K."/>
            <person name="Andreopoulos B."/>
            <person name="Lipzen A."/>
            <person name="Chen C."/>
            <person name="Yanf M."/>
            <person name="Daum C."/>
            <person name="Ng V."/>
            <person name="Clum A."/>
            <person name="Ohm R."/>
            <person name="Martin F."/>
            <person name="Silar P."/>
            <person name="Natvig D."/>
            <person name="Lalanne C."/>
            <person name="Gautier V."/>
            <person name="Ament-Velasquez S.L."/>
            <person name="Kruys A."/>
            <person name="Hutchinson M.I."/>
            <person name="Powell A.J."/>
            <person name="Barry K."/>
            <person name="Miller A.N."/>
            <person name="Grigoriev I.V."/>
            <person name="Debuchy R."/>
            <person name="Gladieux P."/>
            <person name="Thoren M.H."/>
            <person name="Johannesson H."/>
        </authorList>
    </citation>
    <scope>NUCLEOTIDE SEQUENCE</scope>
    <source>
        <strain evidence="2">CBS 990.96</strain>
    </source>
</reference>
<feature type="compositionally biased region" description="Low complexity" evidence="1">
    <location>
        <begin position="745"/>
        <end position="754"/>
    </location>
</feature>
<feature type="region of interest" description="Disordered" evidence="1">
    <location>
        <begin position="1"/>
        <end position="327"/>
    </location>
</feature>
<sequence>MDDPWGSPWTTTDIDSSKSTTSQPSSDLAPPPRAFLSGANSPRIPAVVEPAPWGEGDDGFGDWAAASTSPSQSRWGGAWAVPSPNLSPVKRDDASGRSSPIAWPDTIATTKPANGSTVRQPSPDPWASELSSRRRSIHHTSTPRLVVDLDSPVDDIRFEPLENGESKLDLVPDWDIPDIKGEEPEMSQTSTEEPVKEEKNKDQEASQTTEHVTQSRSSTPSNANTDHDDEHQDSPITSIDEDLKGRQQEPEKPSGKVQSLVVKFDGLARAASQESLVVPTTSTERSHSIGKSEASEGAADFVNFEDAAEEEQTTETSNVERPVTPPAQAPVRQEYAQVPSPNNDAGSPGIQSPASLYRGITFDVKLDDVEKLFDPKKLATAPPIIDISDEIPEQIIKDSFTEISERKTWYRISRFGSSRRHNAADDESYRRIIWSTSTVRDDVIRVVRRWMEEDSIAGRVALGGGIAKTQKNMFGWDSSAEPIALDAVFGKKKTHSRSASLKHVRVSALAPPEEDNGPKTSSSLCGPPSQPSIITQPPVASFGWSIASQTQTPTQATAPGIPAVPSPTTQVSEHTQPTIPSAPKTVPAPLATKTEAVSQEPVGDDDDDDEWGEMVSSPVESKHPAPAFQSLGSALGDSPTSKQKISAPSAFAEPKIEVGNVPVPSPKTSTQNADPWTTADFSLFDAPSIKPVPSNAATGAVSNNYFSTAEISVPLSMAELRSSWEAALPVPGSSAIPQVTQSAIEPINTRNNNNDNEKEEETAMRIIAGLPDLSYMLR</sequence>
<feature type="compositionally biased region" description="Polar residues" evidence="1">
    <location>
        <begin position="566"/>
        <end position="579"/>
    </location>
</feature>
<keyword evidence="3" id="KW-1185">Reference proteome</keyword>
<feature type="region of interest" description="Disordered" evidence="1">
    <location>
        <begin position="550"/>
        <end position="675"/>
    </location>
</feature>